<accession>A0A9W7D613</accession>
<dbReference type="EMBL" id="BSXT01006077">
    <property type="protein sequence ID" value="GMF61917.1"/>
    <property type="molecule type" value="Genomic_DNA"/>
</dbReference>
<dbReference type="OrthoDB" id="90511at2759"/>
<dbReference type="AlphaFoldDB" id="A0A9W7D613"/>
<dbReference type="SUPFAM" id="SSF53098">
    <property type="entry name" value="Ribonuclease H-like"/>
    <property type="match status" value="1"/>
</dbReference>
<dbReference type="InterPro" id="IPR012337">
    <property type="entry name" value="RNaseH-like_sf"/>
</dbReference>
<evidence type="ECO:0000313" key="2">
    <source>
        <dbReference type="Proteomes" id="UP001165121"/>
    </source>
</evidence>
<dbReference type="PANTHER" id="PTHR40866:SF1">
    <property type="entry name" value="BED-TYPE DOMAIN-CONTAINING PROTEIN"/>
    <property type="match status" value="1"/>
</dbReference>
<protein>
    <submittedName>
        <fullName evidence="1">Unnamed protein product</fullName>
    </submittedName>
</protein>
<gene>
    <name evidence="1" type="ORF">Pfra01_002698100</name>
</gene>
<keyword evidence="2" id="KW-1185">Reference proteome</keyword>
<organism evidence="1 2">
    <name type="scientific">Phytophthora fragariaefolia</name>
    <dbReference type="NCBI Taxonomy" id="1490495"/>
    <lineage>
        <taxon>Eukaryota</taxon>
        <taxon>Sar</taxon>
        <taxon>Stramenopiles</taxon>
        <taxon>Oomycota</taxon>
        <taxon>Peronosporomycetes</taxon>
        <taxon>Peronosporales</taxon>
        <taxon>Peronosporaceae</taxon>
        <taxon>Phytophthora</taxon>
    </lineage>
</organism>
<name>A0A9W7D613_9STRA</name>
<sequence>MTSVSNRDLCRFFYVEACDHYFACNYCGTLRKQLPSSGYANLISHLKDKHPNYVDAYNAHQRRQAGSLTAHGFVNPTAFNMYQGMEWVVDWNMPLSEVDDPLMRNMSKLKPICSKTLKVFMGKVVAAVEAKISSEMTGLFGIMFDGWTCFLKHYVALYAVFWHEGDLKQVLLAIAPMEERDLTAQSHCAFMQKIYEIFHQSESSLAFLIGDNCATNQAVATRLEVPLIGCASHRFNLAVNSYLEERKATVEAVSVVRLLSSLL</sequence>
<evidence type="ECO:0000313" key="1">
    <source>
        <dbReference type="EMBL" id="GMF61917.1"/>
    </source>
</evidence>
<comment type="caution">
    <text evidence="1">The sequence shown here is derived from an EMBL/GenBank/DDBJ whole genome shotgun (WGS) entry which is preliminary data.</text>
</comment>
<proteinExistence type="predicted"/>
<reference evidence="1" key="1">
    <citation type="submission" date="2023-04" db="EMBL/GenBank/DDBJ databases">
        <title>Phytophthora fragariaefolia NBRC 109709.</title>
        <authorList>
            <person name="Ichikawa N."/>
            <person name="Sato H."/>
            <person name="Tonouchi N."/>
        </authorList>
    </citation>
    <scope>NUCLEOTIDE SEQUENCE</scope>
    <source>
        <strain evidence="1">NBRC 109709</strain>
    </source>
</reference>
<dbReference type="PANTHER" id="PTHR40866">
    <property type="entry name" value="BED-TYPE DOMAIN-CONTAINING PROTEIN"/>
    <property type="match status" value="1"/>
</dbReference>
<dbReference type="Proteomes" id="UP001165121">
    <property type="component" value="Unassembled WGS sequence"/>
</dbReference>